<gene>
    <name evidence="2" type="ORF">LA76x_3689</name>
</gene>
<protein>
    <submittedName>
        <fullName evidence="2">Peptidase M15 family protein</fullName>
    </submittedName>
</protein>
<evidence type="ECO:0000313" key="3">
    <source>
        <dbReference type="Proteomes" id="UP000060787"/>
    </source>
</evidence>
<name>A0A0S2FE67_LYSAN</name>
<keyword evidence="3" id="KW-1185">Reference proteome</keyword>
<dbReference type="Proteomes" id="UP000060787">
    <property type="component" value="Chromosome"/>
</dbReference>
<dbReference type="STRING" id="84531.LA76x_3689"/>
<proteinExistence type="predicted"/>
<dbReference type="eggNOG" id="COG3108">
    <property type="taxonomic scope" value="Bacteria"/>
</dbReference>
<accession>A0A0S2FE67</accession>
<dbReference type="Pfam" id="PF08291">
    <property type="entry name" value="Peptidase_M15_3"/>
    <property type="match status" value="1"/>
</dbReference>
<reference evidence="2 3" key="1">
    <citation type="journal article" date="2015" name="BMC Genomics">
        <title>Comparative genomics and metabolic profiling of the genus Lysobacter.</title>
        <authorList>
            <person name="de Bruijn I."/>
            <person name="Cheng X."/>
            <person name="de Jager V."/>
            <person name="Exposito R.G."/>
            <person name="Watrous J."/>
            <person name="Patel N."/>
            <person name="Postma J."/>
            <person name="Dorrestein P.C."/>
            <person name="Kobayashi D."/>
            <person name="Raaijmakers J.M."/>
        </authorList>
    </citation>
    <scope>NUCLEOTIDE SEQUENCE [LARGE SCALE GENOMIC DNA]</scope>
    <source>
        <strain evidence="2 3">76</strain>
    </source>
</reference>
<dbReference type="RefSeq" id="WP_057918750.1">
    <property type="nucleotide sequence ID" value="NZ_CP011129.1"/>
</dbReference>
<dbReference type="EMBL" id="CP011129">
    <property type="protein sequence ID" value="ALN81811.1"/>
    <property type="molecule type" value="Genomic_DNA"/>
</dbReference>
<organism evidence="2 3">
    <name type="scientific">Lysobacter antibioticus</name>
    <dbReference type="NCBI Taxonomy" id="84531"/>
    <lineage>
        <taxon>Bacteria</taxon>
        <taxon>Pseudomonadati</taxon>
        <taxon>Pseudomonadota</taxon>
        <taxon>Gammaproteobacteria</taxon>
        <taxon>Lysobacterales</taxon>
        <taxon>Lysobacteraceae</taxon>
        <taxon>Lysobacter</taxon>
    </lineage>
</organism>
<evidence type="ECO:0000313" key="2">
    <source>
        <dbReference type="EMBL" id="ALN81811.1"/>
    </source>
</evidence>
<dbReference type="KEGG" id="lab:LA76x_3689"/>
<dbReference type="PATRIC" id="fig|84531.8.peg.3707"/>
<feature type="domain" description="Peptidase M15A C-terminal" evidence="1">
    <location>
        <begin position="97"/>
        <end position="164"/>
    </location>
</feature>
<dbReference type="InterPro" id="IPR013230">
    <property type="entry name" value="Peptidase_M15A_C"/>
</dbReference>
<evidence type="ECO:0000259" key="1">
    <source>
        <dbReference type="Pfam" id="PF08291"/>
    </source>
</evidence>
<dbReference type="AlphaFoldDB" id="A0A0S2FE67"/>
<dbReference type="Gene3D" id="3.30.1380.10">
    <property type="match status" value="1"/>
</dbReference>
<dbReference type="SUPFAM" id="SSF55166">
    <property type="entry name" value="Hedgehog/DD-peptidase"/>
    <property type="match status" value="1"/>
</dbReference>
<dbReference type="InterPro" id="IPR009045">
    <property type="entry name" value="Zn_M74/Hedgehog-like"/>
</dbReference>
<sequence length="198" mass="22178">MLATLLAACTLPTPAQRYQRWLGDGQQAAVEEYRRYLHAHGAGESVPMMQLLRSGRRWRICGAPEFALPPKPAWPDTVRSLRLIAELRRAGLLDGAEITSGYRDEALNRCEGGSSRSRHMSGGAYDFDLATDAPTRELCAFWRRRGPASGFGLGFYDARHLHIDTTGFRTWGHDYTYRTSQCLPGVRLKHEANQAGTR</sequence>